<name>M5EHB0_9HYPH</name>
<sequence>MTRFCALLGHTVPSNPQNNTKKIPLVHTH</sequence>
<reference evidence="1 2" key="1">
    <citation type="submission" date="2013-02" db="EMBL/GenBank/DDBJ databases">
        <authorList>
            <person name="Genoscope - CEA"/>
        </authorList>
    </citation>
    <scope>NUCLEOTIDE SEQUENCE [LARGE SCALE GENOMIC DNA]</scope>
    <source>
        <strain evidence="1 2">STM 2683</strain>
    </source>
</reference>
<dbReference type="EMBL" id="CAUM01000023">
    <property type="protein sequence ID" value="CCV04014.1"/>
    <property type="molecule type" value="Genomic_DNA"/>
</dbReference>
<accession>M5EHB0</accession>
<dbReference type="STRING" id="1297569.MESS2_1190014"/>
<protein>
    <submittedName>
        <fullName evidence="1">Uncharacterized protein</fullName>
    </submittedName>
</protein>
<dbReference type="Proteomes" id="UP000012062">
    <property type="component" value="Unassembled WGS sequence"/>
</dbReference>
<comment type="caution">
    <text evidence="1">The sequence shown here is derived from an EMBL/GenBank/DDBJ whole genome shotgun (WGS) entry which is preliminary data.</text>
</comment>
<keyword evidence="2" id="KW-1185">Reference proteome</keyword>
<evidence type="ECO:0000313" key="2">
    <source>
        <dbReference type="Proteomes" id="UP000012062"/>
    </source>
</evidence>
<evidence type="ECO:0000313" key="1">
    <source>
        <dbReference type="EMBL" id="CCV04014.1"/>
    </source>
</evidence>
<dbReference type="AlphaFoldDB" id="M5EHB0"/>
<proteinExistence type="predicted"/>
<organism evidence="1 2">
    <name type="scientific">Mesorhizobium metallidurans STM 2683</name>
    <dbReference type="NCBI Taxonomy" id="1297569"/>
    <lineage>
        <taxon>Bacteria</taxon>
        <taxon>Pseudomonadati</taxon>
        <taxon>Pseudomonadota</taxon>
        <taxon>Alphaproteobacteria</taxon>
        <taxon>Hyphomicrobiales</taxon>
        <taxon>Phyllobacteriaceae</taxon>
        <taxon>Mesorhizobium</taxon>
    </lineage>
</organism>
<gene>
    <name evidence="1" type="ORF">MESS2_1190014</name>
</gene>